<feature type="region of interest" description="Disordered" evidence="1">
    <location>
        <begin position="193"/>
        <end position="236"/>
    </location>
</feature>
<dbReference type="OrthoDB" id="302728at2"/>
<organism evidence="2 3">
    <name type="scientific">Fimbriiglobus ruber</name>
    <dbReference type="NCBI Taxonomy" id="1908690"/>
    <lineage>
        <taxon>Bacteria</taxon>
        <taxon>Pseudomonadati</taxon>
        <taxon>Planctomycetota</taxon>
        <taxon>Planctomycetia</taxon>
        <taxon>Gemmatales</taxon>
        <taxon>Gemmataceae</taxon>
        <taxon>Fimbriiglobus</taxon>
    </lineage>
</organism>
<accession>A0A225EB89</accession>
<feature type="region of interest" description="Disordered" evidence="1">
    <location>
        <begin position="1"/>
        <end position="25"/>
    </location>
</feature>
<reference evidence="3" key="1">
    <citation type="submission" date="2017-06" db="EMBL/GenBank/DDBJ databases">
        <title>Genome analysis of Fimbriiglobus ruber SP5, the first member of the order Planctomycetales with confirmed chitinolytic capability.</title>
        <authorList>
            <person name="Ravin N.V."/>
            <person name="Rakitin A.L."/>
            <person name="Ivanova A.A."/>
            <person name="Beletsky A.V."/>
            <person name="Kulichevskaya I.S."/>
            <person name="Mardanov A.V."/>
            <person name="Dedysh S.N."/>
        </authorList>
    </citation>
    <scope>NUCLEOTIDE SEQUENCE [LARGE SCALE GENOMIC DNA]</scope>
    <source>
        <strain evidence="3">SP5</strain>
    </source>
</reference>
<sequence>MTDPESPAPNGRRPDEPAARASSARSTFLAALPGDDFVPPADRVAGTAALEGSQVPVHPDAEAIQLARFRRDVDAFAAAYWSLAPDARRARWAALSARAPDGRAAHRLKHLKSGLDVQITPHTDPTVEELAQVVRELYVLDTRPRAARRAEWLASHVFGPKQAAARRLQQIDPDTAALDPNLYEQLTQSTWESRSIPAMSGPEVARVEAQKRADERTRLEREEARERRNQRSQQDSLESVGKVLGWVIAVAIMVGVRAGLTHKSKSPSSDTPTPSYNVKQFPTLSPNSPLNHPFPPANKASYTDEQIEEFKQYDPNGDDPAPPGYFNWRLYNGAPLTATEYLKLKQGSRTKSLPSTPSSSK</sequence>
<dbReference type="AlphaFoldDB" id="A0A225EB89"/>
<feature type="compositionally biased region" description="Low complexity" evidence="1">
    <location>
        <begin position="266"/>
        <end position="275"/>
    </location>
</feature>
<dbReference type="RefSeq" id="WP_088252420.1">
    <property type="nucleotide sequence ID" value="NZ_NIDE01000001.1"/>
</dbReference>
<keyword evidence="3" id="KW-1185">Reference proteome</keyword>
<name>A0A225EB89_9BACT</name>
<protein>
    <submittedName>
        <fullName evidence="2">Uncharacterized protein</fullName>
    </submittedName>
</protein>
<gene>
    <name evidence="2" type="ORF">FRUB_00995</name>
</gene>
<feature type="region of interest" description="Disordered" evidence="1">
    <location>
        <begin position="261"/>
        <end position="293"/>
    </location>
</feature>
<dbReference type="EMBL" id="NIDE01000001">
    <property type="protein sequence ID" value="OWK47296.1"/>
    <property type="molecule type" value="Genomic_DNA"/>
</dbReference>
<feature type="compositionally biased region" description="Basic and acidic residues" evidence="1">
    <location>
        <begin position="205"/>
        <end position="229"/>
    </location>
</feature>
<comment type="caution">
    <text evidence="2">The sequence shown here is derived from an EMBL/GenBank/DDBJ whole genome shotgun (WGS) entry which is preliminary data.</text>
</comment>
<proteinExistence type="predicted"/>
<evidence type="ECO:0000256" key="1">
    <source>
        <dbReference type="SAM" id="MobiDB-lite"/>
    </source>
</evidence>
<feature type="compositionally biased region" description="Polar residues" evidence="1">
    <location>
        <begin position="276"/>
        <end position="290"/>
    </location>
</feature>
<evidence type="ECO:0000313" key="2">
    <source>
        <dbReference type="EMBL" id="OWK47296.1"/>
    </source>
</evidence>
<evidence type="ECO:0000313" key="3">
    <source>
        <dbReference type="Proteomes" id="UP000214646"/>
    </source>
</evidence>
<dbReference type="Proteomes" id="UP000214646">
    <property type="component" value="Unassembled WGS sequence"/>
</dbReference>